<dbReference type="GO" id="GO:0008270">
    <property type="term" value="F:zinc ion binding"/>
    <property type="evidence" value="ECO:0007669"/>
    <property type="project" value="UniProtKB-UniRule"/>
</dbReference>
<dbReference type="InterPro" id="IPR006680">
    <property type="entry name" value="Amidohydro-rel"/>
</dbReference>
<dbReference type="OrthoDB" id="194468at2759"/>
<dbReference type="NCBIfam" id="TIGR02967">
    <property type="entry name" value="guan_deamin"/>
    <property type="match status" value="1"/>
</dbReference>
<dbReference type="EC" id="3.5.4.3" evidence="8"/>
<dbReference type="Gene3D" id="2.30.40.10">
    <property type="entry name" value="Urease, subunit C, domain 1"/>
    <property type="match status" value="1"/>
</dbReference>
<dbReference type="RefSeq" id="XP_007319881.1">
    <property type="nucleotide sequence ID" value="XM_007319819.1"/>
</dbReference>
<dbReference type="GO" id="GO:0005829">
    <property type="term" value="C:cytosol"/>
    <property type="evidence" value="ECO:0007669"/>
    <property type="project" value="TreeGrafter"/>
</dbReference>
<evidence type="ECO:0000256" key="2">
    <source>
        <dbReference type="ARBA" id="ARBA00006745"/>
    </source>
</evidence>
<dbReference type="InterPro" id="IPR014311">
    <property type="entry name" value="Guanine_deaminase"/>
</dbReference>
<reference evidence="10" key="1">
    <citation type="submission" date="2011-04" db="EMBL/GenBank/DDBJ databases">
        <title>Evolution of plant cell wall degrading machinery underlies the functional diversity of forest fungi.</title>
        <authorList>
            <consortium name="US DOE Joint Genome Institute (JGI-PGF)"/>
            <person name="Eastwood D.C."/>
            <person name="Floudas D."/>
            <person name="Binder M."/>
            <person name="Majcherczyk A."/>
            <person name="Schneider P."/>
            <person name="Aerts A."/>
            <person name="Asiegbu F.O."/>
            <person name="Baker S.E."/>
            <person name="Barry K."/>
            <person name="Bendiksby M."/>
            <person name="Blumentritt M."/>
            <person name="Coutinho P.M."/>
            <person name="Cullen D."/>
            <person name="Cullen D."/>
            <person name="Gathman A."/>
            <person name="Goodell B."/>
            <person name="Henrissat B."/>
            <person name="Ihrmark K."/>
            <person name="Kauserud H."/>
            <person name="Kohler A."/>
            <person name="LaButti K."/>
            <person name="Lapidus A."/>
            <person name="Lavin J.L."/>
            <person name="Lee Y.-H."/>
            <person name="Lindquist E."/>
            <person name="Lilly W."/>
            <person name="Lucas S."/>
            <person name="Morin E."/>
            <person name="Murat C."/>
            <person name="Oguiza J.A."/>
            <person name="Park J."/>
            <person name="Pisabarro A.G."/>
            <person name="Riley R."/>
            <person name="Rosling A."/>
            <person name="Salamov A."/>
            <person name="Schmidt O."/>
            <person name="Schmutz J."/>
            <person name="Skrede I."/>
            <person name="Stenlid J."/>
            <person name="Wiebenga A."/>
            <person name="Xie X."/>
            <person name="Kues U."/>
            <person name="Hibbett D.S."/>
            <person name="Hoffmeister D."/>
            <person name="Hogberg N."/>
            <person name="Martin F."/>
            <person name="Grigoriev I.V."/>
            <person name="Watkinson S.C."/>
        </authorList>
    </citation>
    <scope>NUCLEOTIDE SEQUENCE</scope>
    <source>
        <strain evidence="10">S7.9</strain>
    </source>
</reference>
<comment type="similarity">
    <text evidence="2 8">Belongs to the metallo-dependent hydrolases superfamily. ATZ/TRZ family.</text>
</comment>
<evidence type="ECO:0000256" key="7">
    <source>
        <dbReference type="ARBA" id="ARBA00056079"/>
    </source>
</evidence>
<gene>
    <name evidence="10" type="ORF">SERLADRAFT_450410</name>
</gene>
<comment type="function">
    <text evidence="7 8">Catalyzes the hydrolytic deamination of guanine, producing xanthine and ammonia.</text>
</comment>
<comment type="cofactor">
    <cofactor evidence="8">
        <name>Zn(2+)</name>
        <dbReference type="ChEBI" id="CHEBI:29105"/>
    </cofactor>
    <text evidence="8">Binds 1 zinc ion per subunit.</text>
</comment>
<feature type="domain" description="Amidohydrolase-related" evidence="9">
    <location>
        <begin position="71"/>
        <end position="476"/>
    </location>
</feature>
<dbReference type="GO" id="GO:0008892">
    <property type="term" value="F:guanine deaminase activity"/>
    <property type="evidence" value="ECO:0007669"/>
    <property type="project" value="UniProtKB-UniRule"/>
</dbReference>
<evidence type="ECO:0000256" key="1">
    <source>
        <dbReference type="ARBA" id="ARBA00004984"/>
    </source>
</evidence>
<evidence type="ECO:0000256" key="4">
    <source>
        <dbReference type="ARBA" id="ARBA00022801"/>
    </source>
</evidence>
<dbReference type="Proteomes" id="UP000008064">
    <property type="component" value="Unassembled WGS sequence"/>
</dbReference>
<dbReference type="GeneID" id="18816652"/>
<dbReference type="InterPro" id="IPR011059">
    <property type="entry name" value="Metal-dep_hydrolase_composite"/>
</dbReference>
<evidence type="ECO:0000256" key="5">
    <source>
        <dbReference type="ARBA" id="ARBA00022833"/>
    </source>
</evidence>
<comment type="pathway">
    <text evidence="1 8">Purine metabolism; guanine degradation; xanthine from guanine: step 1/1.</text>
</comment>
<dbReference type="Gene3D" id="3.20.20.140">
    <property type="entry name" value="Metal-dependent hydrolases"/>
    <property type="match status" value="1"/>
</dbReference>
<dbReference type="FunFam" id="3.20.20.140:FF:000022">
    <property type="entry name" value="Guanine deaminase"/>
    <property type="match status" value="1"/>
</dbReference>
<dbReference type="InterPro" id="IPR032466">
    <property type="entry name" value="Metal_Hydrolase"/>
</dbReference>
<dbReference type="UniPathway" id="UPA00603">
    <property type="reaction ID" value="UER00660"/>
</dbReference>
<keyword evidence="4 8" id="KW-0378">Hydrolase</keyword>
<evidence type="ECO:0000259" key="9">
    <source>
        <dbReference type="Pfam" id="PF01979"/>
    </source>
</evidence>
<name>F8P052_SERL9</name>
<dbReference type="Pfam" id="PF01979">
    <property type="entry name" value="Amidohydro_1"/>
    <property type="match status" value="1"/>
</dbReference>
<dbReference type="GO" id="GO:0006147">
    <property type="term" value="P:guanine catabolic process"/>
    <property type="evidence" value="ECO:0007669"/>
    <property type="project" value="UniProtKB-UniRule"/>
</dbReference>
<keyword evidence="5 8" id="KW-0862">Zinc</keyword>
<comment type="catalytic activity">
    <reaction evidence="6 8">
        <text>guanine + H2O + H(+) = xanthine + NH4(+)</text>
        <dbReference type="Rhea" id="RHEA:14665"/>
        <dbReference type="ChEBI" id="CHEBI:15377"/>
        <dbReference type="ChEBI" id="CHEBI:15378"/>
        <dbReference type="ChEBI" id="CHEBI:16235"/>
        <dbReference type="ChEBI" id="CHEBI:17712"/>
        <dbReference type="ChEBI" id="CHEBI:28938"/>
        <dbReference type="EC" id="3.5.4.3"/>
    </reaction>
</comment>
<evidence type="ECO:0000313" key="10">
    <source>
        <dbReference type="EMBL" id="EGO24119.1"/>
    </source>
</evidence>
<dbReference type="PANTHER" id="PTHR11271">
    <property type="entry name" value="GUANINE DEAMINASE"/>
    <property type="match status" value="1"/>
</dbReference>
<accession>F8P052</accession>
<dbReference type="PANTHER" id="PTHR11271:SF6">
    <property type="entry name" value="GUANINE DEAMINASE"/>
    <property type="match status" value="1"/>
</dbReference>
<dbReference type="AlphaFoldDB" id="F8P052"/>
<protein>
    <recommendedName>
        <fullName evidence="8">Guanine deaminase</fullName>
        <shortName evidence="8">Guanase</shortName>
        <ecNumber evidence="8">3.5.4.3</ecNumber>
    </recommendedName>
    <alternativeName>
        <fullName evidence="8">Guanine aminohydrolase</fullName>
    </alternativeName>
</protein>
<evidence type="ECO:0000256" key="8">
    <source>
        <dbReference type="RuleBase" id="RU366009"/>
    </source>
</evidence>
<sequence length="483" mass="52513">MSSRFTVYYGPVINPKSLTLYETIPSCLLAVSSTGNIEWIAADITASHVHETIIQKGCTDFDVVRLGSGEFIIPGFIDTHTHACQFSAIGTGYDKELLDWLADLTYPGEARFSDPDFARRIYPGVVRRTLNCGTTACCYYGTLHLEATKILANVAHAMGQRAFVGKCNMDQSAPQYYIEPSPSESIQATKALLEHIQTLDHSPAGEPLVHPILTPRFAISCSPELLKELGKLAAANPSLAIQTHVSENKEEVKEVHRLFGCDSYAGVYDTYHLLRENTILAHGIYLTDDEVKLLKERNVGISHCPGSNFHVNSGVARVGEWLDQGIKVGLGTDVSGGYSPSILTAVQHASIASKVIAMEARSGSHRNGHGHDHPHQATVQFSNKQLPIATLFYLATLGGANVCCLQQRVGSFGPGKAFDALVVSVRNDTGNPGVWGVTPSESEDVSEDVMKGWLEQFLFCGDDRNIRRVIVQGKVVGGLDFTE</sequence>
<evidence type="ECO:0000256" key="6">
    <source>
        <dbReference type="ARBA" id="ARBA00051148"/>
    </source>
</evidence>
<dbReference type="InterPro" id="IPR051607">
    <property type="entry name" value="Metallo-dep_hydrolases"/>
</dbReference>
<keyword evidence="3 8" id="KW-0479">Metal-binding</keyword>
<dbReference type="HOGENOM" id="CLU_012358_0_1_1"/>
<evidence type="ECO:0000256" key="3">
    <source>
        <dbReference type="ARBA" id="ARBA00022723"/>
    </source>
</evidence>
<dbReference type="EMBL" id="GL945435">
    <property type="protein sequence ID" value="EGO24119.1"/>
    <property type="molecule type" value="Genomic_DNA"/>
</dbReference>
<dbReference type="SUPFAM" id="SSF51556">
    <property type="entry name" value="Metallo-dependent hydrolases"/>
    <property type="match status" value="1"/>
</dbReference>
<proteinExistence type="inferred from homology"/>
<dbReference type="KEGG" id="sla:SERLADRAFT_450410"/>
<organism>
    <name type="scientific">Serpula lacrymans var. lacrymans (strain S7.9)</name>
    <name type="common">Dry rot fungus</name>
    <dbReference type="NCBI Taxonomy" id="578457"/>
    <lineage>
        <taxon>Eukaryota</taxon>
        <taxon>Fungi</taxon>
        <taxon>Dikarya</taxon>
        <taxon>Basidiomycota</taxon>
        <taxon>Agaricomycotina</taxon>
        <taxon>Agaricomycetes</taxon>
        <taxon>Agaricomycetidae</taxon>
        <taxon>Boletales</taxon>
        <taxon>Coniophorineae</taxon>
        <taxon>Serpulaceae</taxon>
        <taxon>Serpula</taxon>
    </lineage>
</organism>